<keyword evidence="2" id="KW-0964">Secreted</keyword>
<evidence type="ECO:0000256" key="1">
    <source>
        <dbReference type="ARBA" id="ARBA00004613"/>
    </source>
</evidence>
<dbReference type="Proteomes" id="UP000095283">
    <property type="component" value="Unplaced"/>
</dbReference>
<evidence type="ECO:0000256" key="2">
    <source>
        <dbReference type="ARBA" id="ARBA00022525"/>
    </source>
</evidence>
<dbReference type="InterPro" id="IPR001747">
    <property type="entry name" value="Vitellogenin_N"/>
</dbReference>
<dbReference type="GO" id="GO:0005319">
    <property type="term" value="F:lipid transporter activity"/>
    <property type="evidence" value="ECO:0007669"/>
    <property type="project" value="InterPro"/>
</dbReference>
<dbReference type="PANTHER" id="PTHR23345:SF12">
    <property type="entry name" value="VITELLOGENIN-1-RELATED"/>
    <property type="match status" value="1"/>
</dbReference>
<evidence type="ECO:0000259" key="3">
    <source>
        <dbReference type="Pfam" id="PF01347"/>
    </source>
</evidence>
<feature type="domain" description="Vitellogenin" evidence="3">
    <location>
        <begin position="2"/>
        <end position="173"/>
    </location>
</feature>
<dbReference type="Gene3D" id="1.25.10.20">
    <property type="entry name" value="Vitellinogen, superhelical"/>
    <property type="match status" value="1"/>
</dbReference>
<dbReference type="InterPro" id="IPR011030">
    <property type="entry name" value="Lipovitellin_superhlx_dom"/>
</dbReference>
<name>A0A1I7WHR5_HETBA</name>
<dbReference type="Pfam" id="PF01347">
    <property type="entry name" value="Vitellogenin_N"/>
    <property type="match status" value="1"/>
</dbReference>
<organism evidence="4 5">
    <name type="scientific">Heterorhabditis bacteriophora</name>
    <name type="common">Entomopathogenic nematode worm</name>
    <dbReference type="NCBI Taxonomy" id="37862"/>
    <lineage>
        <taxon>Eukaryota</taxon>
        <taxon>Metazoa</taxon>
        <taxon>Ecdysozoa</taxon>
        <taxon>Nematoda</taxon>
        <taxon>Chromadorea</taxon>
        <taxon>Rhabditida</taxon>
        <taxon>Rhabditina</taxon>
        <taxon>Rhabditomorpha</taxon>
        <taxon>Strongyloidea</taxon>
        <taxon>Heterorhabditidae</taxon>
        <taxon>Heterorhabditis</taxon>
    </lineage>
</organism>
<dbReference type="PANTHER" id="PTHR23345">
    <property type="entry name" value="VITELLOGENIN-RELATED"/>
    <property type="match status" value="1"/>
</dbReference>
<dbReference type="InterPro" id="IPR050733">
    <property type="entry name" value="Vitellogenin/Apolipophorin"/>
</dbReference>
<evidence type="ECO:0000313" key="4">
    <source>
        <dbReference type="Proteomes" id="UP000095283"/>
    </source>
</evidence>
<dbReference type="AlphaFoldDB" id="A0A1I7WHR5"/>
<proteinExistence type="predicted"/>
<accession>A0A1I7WHR5</accession>
<reference evidence="5" key="1">
    <citation type="submission" date="2016-11" db="UniProtKB">
        <authorList>
            <consortium name="WormBaseParasite"/>
        </authorList>
    </citation>
    <scope>IDENTIFICATION</scope>
</reference>
<sequence>MRIAELLKSIQETPYPSEKIADLLFHFSQTEYARQKPIVHQSVWLAYGSVVRGVVSSTMDQSLIRENTREIKEKYAHIIQKEFETSNTIYDKILALKTMANAGIDLSVYELEKIIIDMKEELPDIMPRKIQNILMPIYKNPLIKIMHTLPRQPLLVQIVGSMEREPNQQVTSVCRDRATSQYDVIQA</sequence>
<comment type="subcellular location">
    <subcellularLocation>
        <location evidence="1">Secreted</location>
    </subcellularLocation>
</comment>
<keyword evidence="4" id="KW-1185">Reference proteome</keyword>
<evidence type="ECO:0000313" key="5">
    <source>
        <dbReference type="WBParaSite" id="Hba_04528"/>
    </source>
</evidence>
<dbReference type="WBParaSite" id="Hba_04528">
    <property type="protein sequence ID" value="Hba_04528"/>
    <property type="gene ID" value="Hba_04528"/>
</dbReference>
<dbReference type="SUPFAM" id="SSF48431">
    <property type="entry name" value="Lipovitellin-phosvitin complex, superhelical domain"/>
    <property type="match status" value="1"/>
</dbReference>
<protein>
    <submittedName>
        <fullName evidence="5">Vitellogenin domain-containing protein</fullName>
    </submittedName>
</protein>